<dbReference type="SUPFAM" id="SSF52540">
    <property type="entry name" value="P-loop containing nucleoside triphosphate hydrolases"/>
    <property type="match status" value="1"/>
</dbReference>
<proteinExistence type="inferred from homology"/>
<protein>
    <submittedName>
        <fullName evidence="5">Type II secretion system protein E</fullName>
    </submittedName>
</protein>
<gene>
    <name evidence="5" type="ORF">GCM10007096_32920</name>
</gene>
<dbReference type="InterPro" id="IPR027417">
    <property type="entry name" value="P-loop_NTPase"/>
</dbReference>
<feature type="domain" description="AAA+ ATPase" evidence="4">
    <location>
        <begin position="306"/>
        <end position="427"/>
    </location>
</feature>
<keyword evidence="6" id="KW-1185">Reference proteome</keyword>
<dbReference type="GO" id="GO:0016887">
    <property type="term" value="F:ATP hydrolysis activity"/>
    <property type="evidence" value="ECO:0007669"/>
    <property type="project" value="TreeGrafter"/>
</dbReference>
<organism evidence="5 6">
    <name type="scientific">Pullulanibacillus pueri</name>
    <dbReference type="NCBI Taxonomy" id="1437324"/>
    <lineage>
        <taxon>Bacteria</taxon>
        <taxon>Bacillati</taxon>
        <taxon>Bacillota</taxon>
        <taxon>Bacilli</taxon>
        <taxon>Bacillales</taxon>
        <taxon>Sporolactobacillaceae</taxon>
        <taxon>Pullulanibacillus</taxon>
    </lineage>
</organism>
<comment type="caution">
    <text evidence="5">The sequence shown here is derived from an EMBL/GenBank/DDBJ whole genome shotgun (WGS) entry which is preliminary data.</text>
</comment>
<keyword evidence="2" id="KW-0547">Nucleotide-binding</keyword>
<keyword evidence="3" id="KW-0067">ATP-binding</keyword>
<comment type="similarity">
    <text evidence="1">Belongs to the GSP E family.</text>
</comment>
<dbReference type="Proteomes" id="UP000656813">
    <property type="component" value="Unassembled WGS sequence"/>
</dbReference>
<dbReference type="SMART" id="SM00382">
    <property type="entry name" value="AAA"/>
    <property type="match status" value="1"/>
</dbReference>
<sequence>MPRKHKRLGDLLIEAGVISEKQLQQTLEEKEANEKLGNALVKKGYLTEQQLLEVLELQLGIPLVNLYQYPLDPSLKSLISKDFARRNLLVPLRKQSSKLTVAMADPLDFYAIEDLRLSTGFTIETVIATNEDIMRTITRFYDASESIEDLMTETTQDTDAIMNYNVEDEDSPVVRIVNQILQNAIQQRASDIHIEPQETSIKVRYRIDGMLRVERVLPRDMLRMLTVRIKVMANLNITETRKPQDGRVKITMDHHAIDLRISILPTILGEKIVIRLLNIGDAVIDISRLGFSPENEKAFKKLIDHPTGIVLITGPTGSGKTSTLYAAINLLNKEESNLITIEDPVEYQIEGINQIQVNSRIGLTFADGLRAILRQDPNIIMVGEIRDTETANIAVRASLTGHLVLSTVHTNDSVSTITRLVDMGVEPFLVASSLTGVVSQRLVRRICRDCAESYAPRTMEKNIFYEHGMAVPEALHRGKGCGRCNMTGYRGRIAIHEILSIDDEIRRRIMDHQTTASIRDYAFSGGQGFLIHDGIRKVQQGITTVEEILRVSHRAVPQ</sequence>
<reference evidence="5" key="1">
    <citation type="journal article" date="2014" name="Int. J. Syst. Evol. Microbiol.">
        <title>Complete genome sequence of Corynebacterium casei LMG S-19264T (=DSM 44701T), isolated from a smear-ripened cheese.</title>
        <authorList>
            <consortium name="US DOE Joint Genome Institute (JGI-PGF)"/>
            <person name="Walter F."/>
            <person name="Albersmeier A."/>
            <person name="Kalinowski J."/>
            <person name="Ruckert C."/>
        </authorList>
    </citation>
    <scope>NUCLEOTIDE SEQUENCE</scope>
    <source>
        <strain evidence="5">CGMCC 1.12777</strain>
    </source>
</reference>
<evidence type="ECO:0000256" key="3">
    <source>
        <dbReference type="ARBA" id="ARBA00022840"/>
    </source>
</evidence>
<evidence type="ECO:0000313" key="5">
    <source>
        <dbReference type="EMBL" id="GGH86070.1"/>
    </source>
</evidence>
<dbReference type="InterPro" id="IPR007831">
    <property type="entry name" value="T2SS_GspE_N"/>
</dbReference>
<dbReference type="SUPFAM" id="SSF160246">
    <property type="entry name" value="EspE N-terminal domain-like"/>
    <property type="match status" value="1"/>
</dbReference>
<dbReference type="GO" id="GO:0005886">
    <property type="term" value="C:plasma membrane"/>
    <property type="evidence" value="ECO:0007669"/>
    <property type="project" value="TreeGrafter"/>
</dbReference>
<dbReference type="Gene3D" id="3.40.50.300">
    <property type="entry name" value="P-loop containing nucleotide triphosphate hydrolases"/>
    <property type="match status" value="1"/>
</dbReference>
<dbReference type="InterPro" id="IPR001482">
    <property type="entry name" value="T2SS/T4SS_dom"/>
</dbReference>
<dbReference type="InterPro" id="IPR003593">
    <property type="entry name" value="AAA+_ATPase"/>
</dbReference>
<dbReference type="CDD" id="cd01129">
    <property type="entry name" value="PulE-GspE-like"/>
    <property type="match status" value="1"/>
</dbReference>
<dbReference type="InterPro" id="IPR037257">
    <property type="entry name" value="T2SS_E_N_sf"/>
</dbReference>
<evidence type="ECO:0000256" key="1">
    <source>
        <dbReference type="ARBA" id="ARBA00006611"/>
    </source>
</evidence>
<dbReference type="FunFam" id="3.30.450.90:FF:000001">
    <property type="entry name" value="Type II secretion system ATPase GspE"/>
    <property type="match status" value="1"/>
</dbReference>
<dbReference type="RefSeq" id="WP_188498483.1">
    <property type="nucleotide sequence ID" value="NZ_BMFV01000030.1"/>
</dbReference>
<dbReference type="EMBL" id="BMFV01000030">
    <property type="protein sequence ID" value="GGH86070.1"/>
    <property type="molecule type" value="Genomic_DNA"/>
</dbReference>
<dbReference type="FunFam" id="3.30.300.160:FF:000002">
    <property type="entry name" value="Type II secretion system protein E"/>
    <property type="match status" value="1"/>
</dbReference>
<dbReference type="GO" id="GO:0005524">
    <property type="term" value="F:ATP binding"/>
    <property type="evidence" value="ECO:0007669"/>
    <property type="project" value="UniProtKB-KW"/>
</dbReference>
<dbReference type="Gene3D" id="3.30.300.160">
    <property type="entry name" value="Type II secretion system, protein E, N-terminal domain"/>
    <property type="match status" value="1"/>
</dbReference>
<evidence type="ECO:0000259" key="4">
    <source>
        <dbReference type="SMART" id="SM00382"/>
    </source>
</evidence>
<dbReference type="Pfam" id="PF00437">
    <property type="entry name" value="T2SSE"/>
    <property type="match status" value="1"/>
</dbReference>
<dbReference type="PANTHER" id="PTHR30258:SF1">
    <property type="entry name" value="PROTEIN TRANSPORT PROTEIN HOFB HOMOLOG"/>
    <property type="match status" value="1"/>
</dbReference>
<dbReference type="PANTHER" id="PTHR30258">
    <property type="entry name" value="TYPE II SECRETION SYSTEM PROTEIN GSPE-RELATED"/>
    <property type="match status" value="1"/>
</dbReference>
<name>A0A8J2ZYJ0_9BACL</name>
<dbReference type="Gene3D" id="3.30.450.90">
    <property type="match status" value="1"/>
</dbReference>
<dbReference type="AlphaFoldDB" id="A0A8J2ZYJ0"/>
<reference evidence="5" key="2">
    <citation type="submission" date="2020-09" db="EMBL/GenBank/DDBJ databases">
        <authorList>
            <person name="Sun Q."/>
            <person name="Zhou Y."/>
        </authorList>
    </citation>
    <scope>NUCLEOTIDE SEQUENCE</scope>
    <source>
        <strain evidence="5">CGMCC 1.12777</strain>
    </source>
</reference>
<dbReference type="FunFam" id="3.40.50.300:FF:000398">
    <property type="entry name" value="Type IV pilus assembly ATPase PilB"/>
    <property type="match status" value="1"/>
</dbReference>
<evidence type="ECO:0000256" key="2">
    <source>
        <dbReference type="ARBA" id="ARBA00022741"/>
    </source>
</evidence>
<dbReference type="Pfam" id="PF05157">
    <property type="entry name" value="MshEN"/>
    <property type="match status" value="1"/>
</dbReference>
<evidence type="ECO:0000313" key="6">
    <source>
        <dbReference type="Proteomes" id="UP000656813"/>
    </source>
</evidence>
<accession>A0A8J2ZYJ0</accession>